<organism evidence="1 2">
    <name type="scientific">Amylocarpus encephaloides</name>
    <dbReference type="NCBI Taxonomy" id="45428"/>
    <lineage>
        <taxon>Eukaryota</taxon>
        <taxon>Fungi</taxon>
        <taxon>Dikarya</taxon>
        <taxon>Ascomycota</taxon>
        <taxon>Pezizomycotina</taxon>
        <taxon>Leotiomycetes</taxon>
        <taxon>Helotiales</taxon>
        <taxon>Helotiales incertae sedis</taxon>
        <taxon>Amylocarpus</taxon>
    </lineage>
</organism>
<reference evidence="1" key="1">
    <citation type="journal article" date="2021" name="IMA Fungus">
        <title>Genomic characterization of three marine fungi, including Emericellopsis atlantica sp. nov. with signatures of a generalist lifestyle and marine biomass degradation.</title>
        <authorList>
            <person name="Hagestad O.C."/>
            <person name="Hou L."/>
            <person name="Andersen J.H."/>
            <person name="Hansen E.H."/>
            <person name="Altermark B."/>
            <person name="Li C."/>
            <person name="Kuhnert E."/>
            <person name="Cox R.J."/>
            <person name="Crous P.W."/>
            <person name="Spatafora J.W."/>
            <person name="Lail K."/>
            <person name="Amirebrahimi M."/>
            <person name="Lipzen A."/>
            <person name="Pangilinan J."/>
            <person name="Andreopoulos W."/>
            <person name="Hayes R.D."/>
            <person name="Ng V."/>
            <person name="Grigoriev I.V."/>
            <person name="Jackson S.A."/>
            <person name="Sutton T.D.S."/>
            <person name="Dobson A.D.W."/>
            <person name="Rama T."/>
        </authorList>
    </citation>
    <scope>NUCLEOTIDE SEQUENCE</scope>
    <source>
        <strain evidence="1">TRa018bII</strain>
    </source>
</reference>
<accession>A0A9P7YFU8</accession>
<feature type="non-terminal residue" evidence="1">
    <location>
        <position position="169"/>
    </location>
</feature>
<evidence type="ECO:0000313" key="1">
    <source>
        <dbReference type="EMBL" id="KAG9232280.1"/>
    </source>
</evidence>
<gene>
    <name evidence="1" type="ORF">BJ875DRAFT_357727</name>
</gene>
<proteinExistence type="predicted"/>
<comment type="caution">
    <text evidence="1">The sequence shown here is derived from an EMBL/GenBank/DDBJ whole genome shotgun (WGS) entry which is preliminary data.</text>
</comment>
<dbReference type="EMBL" id="MU251556">
    <property type="protein sequence ID" value="KAG9232280.1"/>
    <property type="molecule type" value="Genomic_DNA"/>
</dbReference>
<feature type="non-terminal residue" evidence="1">
    <location>
        <position position="1"/>
    </location>
</feature>
<keyword evidence="2" id="KW-1185">Reference proteome</keyword>
<protein>
    <submittedName>
        <fullName evidence="1">Uncharacterized protein</fullName>
    </submittedName>
</protein>
<dbReference type="OrthoDB" id="252020at2759"/>
<dbReference type="Proteomes" id="UP000824998">
    <property type="component" value="Unassembled WGS sequence"/>
</dbReference>
<name>A0A9P7YFU8_9HELO</name>
<sequence>LQRLRIATKTDALPSGFPYDSRLFKYGVTAEEWNEFSSSIIEAADVPMITHVPVLSWTWAFHRGKVTKGVKRQMLYESSKLMRELKRWNKLFRRQGFQVALELPGQSGSGERSRGGLRDEMTGWETKEEKEAIRLVQGRFRMVITPNAEKGSASIYSRGSSLTRGISGE</sequence>
<dbReference type="AlphaFoldDB" id="A0A9P7YFU8"/>
<evidence type="ECO:0000313" key="2">
    <source>
        <dbReference type="Proteomes" id="UP000824998"/>
    </source>
</evidence>